<gene>
    <name evidence="1" type="ORF">QYS49_29835</name>
</gene>
<reference evidence="1 2" key="1">
    <citation type="submission" date="2023-08" db="EMBL/GenBank/DDBJ databases">
        <title>Comparative genomics and taxonomic characterization of three novel marine species of genus Marivirga.</title>
        <authorList>
            <person name="Muhammad N."/>
            <person name="Kim S.-G."/>
        </authorList>
    </citation>
    <scope>NUCLEOTIDE SEQUENCE [LARGE SCALE GENOMIC DNA]</scope>
    <source>
        <strain evidence="1 2">BDSF4-3</strain>
    </source>
</reference>
<evidence type="ECO:0000313" key="2">
    <source>
        <dbReference type="Proteomes" id="UP001230496"/>
    </source>
</evidence>
<dbReference type="EMBL" id="CP129971">
    <property type="protein sequence ID" value="WKK75637.1"/>
    <property type="molecule type" value="Genomic_DNA"/>
</dbReference>
<dbReference type="KEGG" id="msaa:QYS49_29835"/>
<evidence type="ECO:0000313" key="1">
    <source>
        <dbReference type="EMBL" id="WKK75637.1"/>
    </source>
</evidence>
<dbReference type="AlphaFoldDB" id="A0AA49GDK8"/>
<organism evidence="1 2">
    <name type="scientific">Marivirga salinarum</name>
    <dbReference type="NCBI Taxonomy" id="3059078"/>
    <lineage>
        <taxon>Bacteria</taxon>
        <taxon>Pseudomonadati</taxon>
        <taxon>Bacteroidota</taxon>
        <taxon>Cytophagia</taxon>
        <taxon>Cytophagales</taxon>
        <taxon>Marivirgaceae</taxon>
        <taxon>Marivirga</taxon>
    </lineage>
</organism>
<name>A0AA49GDK8_9BACT</name>
<dbReference type="RefSeq" id="WP_308351173.1">
    <property type="nucleotide sequence ID" value="NZ_CP129971.1"/>
</dbReference>
<proteinExistence type="predicted"/>
<dbReference type="Proteomes" id="UP001230496">
    <property type="component" value="Chromosome"/>
</dbReference>
<sequence length="100" mass="11775">MDYQKELITVSQKLIPDFEISQEESFNKQSFINKLAPYISHLLDTDFQKLVQIMYRIDVSEKEFALTLQPGIAEIPEKLAEMIYDRLCLKAKIRAEYKTK</sequence>
<keyword evidence="2" id="KW-1185">Reference proteome</keyword>
<accession>A0AA49GDK8</accession>
<protein>
    <submittedName>
        <fullName evidence="1">Uncharacterized protein</fullName>
    </submittedName>
</protein>